<organism evidence="10 11">
    <name type="scientific">Paenimyroides tangerinum</name>
    <dbReference type="NCBI Taxonomy" id="2488728"/>
    <lineage>
        <taxon>Bacteria</taxon>
        <taxon>Pseudomonadati</taxon>
        <taxon>Bacteroidota</taxon>
        <taxon>Flavobacteriia</taxon>
        <taxon>Flavobacteriales</taxon>
        <taxon>Flavobacteriaceae</taxon>
        <taxon>Paenimyroides</taxon>
    </lineage>
</organism>
<keyword evidence="2" id="KW-0662">Pyridine nucleotide biosynthesis</keyword>
<name>A0A3P3WC21_9FLAO</name>
<dbReference type="SUPFAM" id="SSF52499">
    <property type="entry name" value="Isochorismatase-like hydrolases"/>
    <property type="match status" value="1"/>
</dbReference>
<evidence type="ECO:0000256" key="6">
    <source>
        <dbReference type="ARBA" id="ARBA00039017"/>
    </source>
</evidence>
<dbReference type="CDD" id="cd01011">
    <property type="entry name" value="nicotinamidase"/>
    <property type="match status" value="1"/>
</dbReference>
<dbReference type="OrthoDB" id="9791276at2"/>
<dbReference type="GO" id="GO:0019363">
    <property type="term" value="P:pyridine nucleotide biosynthetic process"/>
    <property type="evidence" value="ECO:0007669"/>
    <property type="project" value="UniProtKB-KW"/>
</dbReference>
<dbReference type="InterPro" id="IPR000868">
    <property type="entry name" value="Isochorismatase-like_dom"/>
</dbReference>
<dbReference type="FunFam" id="3.40.50.850:FF:000006">
    <property type="entry name" value="Bifunctional pyrazinamidase/nicotinamidase"/>
    <property type="match status" value="1"/>
</dbReference>
<evidence type="ECO:0000259" key="9">
    <source>
        <dbReference type="Pfam" id="PF00857"/>
    </source>
</evidence>
<dbReference type="EC" id="3.5.1.19" evidence="6"/>
<dbReference type="Proteomes" id="UP000275719">
    <property type="component" value="Unassembled WGS sequence"/>
</dbReference>
<dbReference type="RefSeq" id="WP_125018113.1">
    <property type="nucleotide sequence ID" value="NZ_RQVQ01000009.1"/>
</dbReference>
<dbReference type="GO" id="GO:0046872">
    <property type="term" value="F:metal ion binding"/>
    <property type="evidence" value="ECO:0007669"/>
    <property type="project" value="UniProtKB-KW"/>
</dbReference>
<evidence type="ECO:0000256" key="2">
    <source>
        <dbReference type="ARBA" id="ARBA00022642"/>
    </source>
</evidence>
<keyword evidence="4 10" id="KW-0378">Hydrolase</keyword>
<dbReference type="PANTHER" id="PTHR11080:SF2">
    <property type="entry name" value="LD05707P"/>
    <property type="match status" value="1"/>
</dbReference>
<comment type="pathway">
    <text evidence="5">Cofactor biosynthesis; nicotinate biosynthesis; nicotinate from nicotinamide: step 1/1.</text>
</comment>
<evidence type="ECO:0000256" key="5">
    <source>
        <dbReference type="ARBA" id="ARBA00037900"/>
    </source>
</evidence>
<keyword evidence="11" id="KW-1185">Reference proteome</keyword>
<dbReference type="GO" id="GO:0008936">
    <property type="term" value="F:nicotinamidase activity"/>
    <property type="evidence" value="ECO:0007669"/>
    <property type="project" value="UniProtKB-EC"/>
</dbReference>
<evidence type="ECO:0000256" key="4">
    <source>
        <dbReference type="ARBA" id="ARBA00022801"/>
    </source>
</evidence>
<evidence type="ECO:0000256" key="7">
    <source>
        <dbReference type="ARBA" id="ARBA00043224"/>
    </source>
</evidence>
<dbReference type="EMBL" id="RQVQ01000009">
    <property type="protein sequence ID" value="RRJ91576.1"/>
    <property type="molecule type" value="Genomic_DNA"/>
</dbReference>
<gene>
    <name evidence="10" type="ORF">EG240_05095</name>
</gene>
<dbReference type="AlphaFoldDB" id="A0A3P3WC21"/>
<dbReference type="InterPro" id="IPR036380">
    <property type="entry name" value="Isochorismatase-like_sf"/>
</dbReference>
<dbReference type="PANTHER" id="PTHR11080">
    <property type="entry name" value="PYRAZINAMIDASE/NICOTINAMIDASE"/>
    <property type="match status" value="1"/>
</dbReference>
<evidence type="ECO:0000256" key="1">
    <source>
        <dbReference type="ARBA" id="ARBA00006336"/>
    </source>
</evidence>
<evidence type="ECO:0000256" key="8">
    <source>
        <dbReference type="ARBA" id="ARBA00072277"/>
    </source>
</evidence>
<comment type="similarity">
    <text evidence="1">Belongs to the isochorismatase family.</text>
</comment>
<dbReference type="InterPro" id="IPR052347">
    <property type="entry name" value="Isochorismatase_Nicotinamidase"/>
</dbReference>
<accession>A0A3P3WC21</accession>
<keyword evidence="3" id="KW-0479">Metal-binding</keyword>
<sequence>MKALLIIDIQNDFLENGSLEVKDGNAIIPLVNKIQNLFDVVVATQDWHPSTHKSFAANHEGKQLFEVIDLNGLPQVLWPNHCVQGTFGTEFHSDLNTQNIQAIFRKGTDIEVDSYSGFYDNGKRNSTGLHGFLTELQVTEVYVCGLAADYCVYYTAKDAANLGYKTFVIEDATKYIDETNYLKAKQEMLDLGIEIIESKILN</sequence>
<protein>
    <recommendedName>
        <fullName evidence="8">Nicotinamidase</fullName>
        <ecNumber evidence="6">3.5.1.19</ecNumber>
    </recommendedName>
    <alternativeName>
        <fullName evidence="7">Nicotinamide deamidase</fullName>
    </alternativeName>
</protein>
<feature type="domain" description="Isochorismatase-like" evidence="9">
    <location>
        <begin position="3"/>
        <end position="198"/>
    </location>
</feature>
<dbReference type="Gene3D" id="3.40.50.850">
    <property type="entry name" value="Isochorismatase-like"/>
    <property type="match status" value="1"/>
</dbReference>
<dbReference type="Pfam" id="PF00857">
    <property type="entry name" value="Isochorismatase"/>
    <property type="match status" value="1"/>
</dbReference>
<evidence type="ECO:0000256" key="3">
    <source>
        <dbReference type="ARBA" id="ARBA00022723"/>
    </source>
</evidence>
<comment type="caution">
    <text evidence="10">The sequence shown here is derived from an EMBL/GenBank/DDBJ whole genome shotgun (WGS) entry which is preliminary data.</text>
</comment>
<dbReference type="NCBIfam" id="NF008623">
    <property type="entry name" value="PRK11609.1"/>
    <property type="match status" value="1"/>
</dbReference>
<evidence type="ECO:0000313" key="11">
    <source>
        <dbReference type="Proteomes" id="UP000275719"/>
    </source>
</evidence>
<reference evidence="10 11" key="1">
    <citation type="submission" date="2018-11" db="EMBL/GenBank/DDBJ databases">
        <title>Flavobacterium sp. nov., YIM 102701-2 draft genome.</title>
        <authorList>
            <person name="Li G."/>
            <person name="Jiang Y."/>
        </authorList>
    </citation>
    <scope>NUCLEOTIDE SEQUENCE [LARGE SCALE GENOMIC DNA]</scope>
    <source>
        <strain evidence="10 11">YIM 102701-2</strain>
    </source>
</reference>
<evidence type="ECO:0000313" key="10">
    <source>
        <dbReference type="EMBL" id="RRJ91576.1"/>
    </source>
</evidence>
<proteinExistence type="inferred from homology"/>